<dbReference type="EMBL" id="JANARS010000015">
    <property type="protein sequence ID" value="MCP3424410.1"/>
    <property type="molecule type" value="Genomic_DNA"/>
</dbReference>
<protein>
    <recommendedName>
        <fullName evidence="3">Thiamine phosphate synthase</fullName>
    </recommendedName>
</protein>
<reference evidence="1 2" key="1">
    <citation type="submission" date="2022-06" db="EMBL/GenBank/DDBJ databases">
        <authorList>
            <person name="So Y."/>
        </authorList>
    </citation>
    <scope>NUCLEOTIDE SEQUENCE [LARGE SCALE GENOMIC DNA]</scope>
    <source>
        <strain evidence="1 2">STR3</strain>
    </source>
</reference>
<proteinExistence type="predicted"/>
<gene>
    <name evidence="1" type="ORF">NCI01_21635</name>
</gene>
<sequence length="53" mass="5722">MSLPRIFCLVSAADDLSLLSDLAEAGIDGFQVRDKAATTRELVEPIHVVPSPR</sequence>
<dbReference type="RefSeq" id="WP_254183566.1">
    <property type="nucleotide sequence ID" value="NZ_JANARS010000015.1"/>
</dbReference>
<dbReference type="Proteomes" id="UP001204524">
    <property type="component" value="Unassembled WGS sequence"/>
</dbReference>
<organism evidence="1 2">
    <name type="scientific">Nocardioides pinisoli</name>
    <dbReference type="NCBI Taxonomy" id="2950279"/>
    <lineage>
        <taxon>Bacteria</taxon>
        <taxon>Bacillati</taxon>
        <taxon>Actinomycetota</taxon>
        <taxon>Actinomycetes</taxon>
        <taxon>Propionibacteriales</taxon>
        <taxon>Nocardioidaceae</taxon>
        <taxon>Nocardioides</taxon>
    </lineage>
</organism>
<name>A0ABT1L300_9ACTN</name>
<accession>A0ABT1L300</accession>
<keyword evidence="2" id="KW-1185">Reference proteome</keyword>
<evidence type="ECO:0008006" key="3">
    <source>
        <dbReference type="Google" id="ProtNLM"/>
    </source>
</evidence>
<evidence type="ECO:0000313" key="1">
    <source>
        <dbReference type="EMBL" id="MCP3424410.1"/>
    </source>
</evidence>
<evidence type="ECO:0000313" key="2">
    <source>
        <dbReference type="Proteomes" id="UP001204524"/>
    </source>
</evidence>
<comment type="caution">
    <text evidence="1">The sequence shown here is derived from an EMBL/GenBank/DDBJ whole genome shotgun (WGS) entry which is preliminary data.</text>
</comment>